<sequence length="328" mass="37982">MSMFLGEDYFKGPETDHEKGYYSKLDKNDLVSRLRPLFNMGYTINDRGVFERMTKGVAWITPWHHVKSAHNKRCNLDHHIIFDHFGFIPSRCMECWKVVVNPRTVKELFLLLEVEKGLGLASKCGIEVRDYTHALYGGYFYGNSVEEGRNIYEIVRAAVNEHISPEIPVVLKRGCTEFEMKFWPSVSWFITDENREMETYIEDRVEDPKRVLQGQPDHLLDHIHRKWIKWAFAHGDSTYKEFTNGEPLYPETVKYHEGDIDEIKRELGRVRGIVSGLSQEAAEGMQSDIQTVRAAYGASERQLGAILGFNDVSPLERRIMIGEQDETT</sequence>
<accession>B8FCR9</accession>
<dbReference type="RefSeq" id="WP_015949271.1">
    <property type="nucleotide sequence ID" value="NC_011768.1"/>
</dbReference>
<dbReference type="KEGG" id="dal:Dalk_4554"/>
<dbReference type="Proteomes" id="UP000000739">
    <property type="component" value="Chromosome"/>
</dbReference>
<keyword evidence="2" id="KW-1185">Reference proteome</keyword>
<dbReference type="EMBL" id="CP001322">
    <property type="protein sequence ID" value="ACL06232.1"/>
    <property type="molecule type" value="Genomic_DNA"/>
</dbReference>
<protein>
    <submittedName>
        <fullName evidence="1">Uncharacterized protein</fullName>
    </submittedName>
</protein>
<evidence type="ECO:0000313" key="1">
    <source>
        <dbReference type="EMBL" id="ACL06232.1"/>
    </source>
</evidence>
<dbReference type="HOGENOM" id="CLU_846560_0_0_7"/>
<dbReference type="AlphaFoldDB" id="B8FCR9"/>
<evidence type="ECO:0000313" key="2">
    <source>
        <dbReference type="Proteomes" id="UP000000739"/>
    </source>
</evidence>
<organism evidence="1 2">
    <name type="scientific">Desulfatibacillum aliphaticivorans</name>
    <dbReference type="NCBI Taxonomy" id="218208"/>
    <lineage>
        <taxon>Bacteria</taxon>
        <taxon>Pseudomonadati</taxon>
        <taxon>Thermodesulfobacteriota</taxon>
        <taxon>Desulfobacteria</taxon>
        <taxon>Desulfobacterales</taxon>
        <taxon>Desulfatibacillaceae</taxon>
        <taxon>Desulfatibacillum</taxon>
    </lineage>
</organism>
<proteinExistence type="predicted"/>
<name>B8FCR9_DESAL</name>
<dbReference type="eggNOG" id="ENOG5033421">
    <property type="taxonomic scope" value="Bacteria"/>
</dbReference>
<reference evidence="1 2" key="1">
    <citation type="journal article" date="2012" name="Environ. Microbiol.">
        <title>The genome sequence of Desulfatibacillum alkenivorans AK-01: a blueprint for anaerobic alkane oxidation.</title>
        <authorList>
            <person name="Callaghan A.V."/>
            <person name="Morris B.E."/>
            <person name="Pereira I.A."/>
            <person name="McInerney M.J."/>
            <person name="Austin R.N."/>
            <person name="Groves J.T."/>
            <person name="Kukor J.J."/>
            <person name="Suflita J.M."/>
            <person name="Young L.Y."/>
            <person name="Zylstra G.J."/>
            <person name="Wawrik B."/>
        </authorList>
    </citation>
    <scope>NUCLEOTIDE SEQUENCE [LARGE SCALE GENOMIC DNA]</scope>
    <source>
        <strain evidence="1 2">AK-01</strain>
    </source>
</reference>
<gene>
    <name evidence="1" type="ordered locus">Dalk_4554</name>
</gene>